<name>A0A8E2JJG8_9PEZI</name>
<proteinExistence type="predicted"/>
<dbReference type="Pfam" id="PF00072">
    <property type="entry name" value="Response_reg"/>
    <property type="match status" value="1"/>
</dbReference>
<dbReference type="InterPro" id="IPR001789">
    <property type="entry name" value="Sig_transdc_resp-reg_receiver"/>
</dbReference>
<dbReference type="CDD" id="cd00082">
    <property type="entry name" value="HisKA"/>
    <property type="match status" value="1"/>
</dbReference>
<dbReference type="InterPro" id="IPR003594">
    <property type="entry name" value="HATPase_dom"/>
</dbReference>
<evidence type="ECO:0008006" key="7">
    <source>
        <dbReference type="Google" id="ProtNLM"/>
    </source>
</evidence>
<keyword evidence="6" id="KW-1185">Reference proteome</keyword>
<protein>
    <recommendedName>
        <fullName evidence="7">Histidine kinase</fullName>
    </recommendedName>
</protein>
<evidence type="ECO:0000313" key="6">
    <source>
        <dbReference type="Proteomes" id="UP000250266"/>
    </source>
</evidence>
<dbReference type="CDD" id="cd17546">
    <property type="entry name" value="REC_hyHK_CKI1_RcsC-like"/>
    <property type="match status" value="1"/>
</dbReference>
<dbReference type="SUPFAM" id="SSF55874">
    <property type="entry name" value="ATPase domain of HSP90 chaperone/DNA topoisomerase II/histidine kinase"/>
    <property type="match status" value="1"/>
</dbReference>
<dbReference type="Gene3D" id="3.30.565.10">
    <property type="entry name" value="Histidine kinase-like ATPase, C-terminal domain"/>
    <property type="match status" value="1"/>
</dbReference>
<dbReference type="OrthoDB" id="60033at2759"/>
<dbReference type="PRINTS" id="PR00344">
    <property type="entry name" value="BCTRLSENSOR"/>
</dbReference>
<dbReference type="Pfam" id="PF00512">
    <property type="entry name" value="HisKA"/>
    <property type="match status" value="1"/>
</dbReference>
<reference evidence="5 6" key="1">
    <citation type="journal article" date="2016" name="Nat. Commun.">
        <title>Ectomycorrhizal ecology is imprinted in the genome of the dominant symbiotic fungus Cenococcum geophilum.</title>
        <authorList>
            <consortium name="DOE Joint Genome Institute"/>
            <person name="Peter M."/>
            <person name="Kohler A."/>
            <person name="Ohm R.A."/>
            <person name="Kuo A."/>
            <person name="Krutzmann J."/>
            <person name="Morin E."/>
            <person name="Arend M."/>
            <person name="Barry K.W."/>
            <person name="Binder M."/>
            <person name="Choi C."/>
            <person name="Clum A."/>
            <person name="Copeland A."/>
            <person name="Grisel N."/>
            <person name="Haridas S."/>
            <person name="Kipfer T."/>
            <person name="LaButti K."/>
            <person name="Lindquist E."/>
            <person name="Lipzen A."/>
            <person name="Maire R."/>
            <person name="Meier B."/>
            <person name="Mihaltcheva S."/>
            <person name="Molinier V."/>
            <person name="Murat C."/>
            <person name="Poggeler S."/>
            <person name="Quandt C.A."/>
            <person name="Sperisen C."/>
            <person name="Tritt A."/>
            <person name="Tisserant E."/>
            <person name="Crous P.W."/>
            <person name="Henrissat B."/>
            <person name="Nehls U."/>
            <person name="Egli S."/>
            <person name="Spatafora J.W."/>
            <person name="Grigoriev I.V."/>
            <person name="Martin F.M."/>
        </authorList>
    </citation>
    <scope>NUCLEOTIDE SEQUENCE [LARGE SCALE GENOMIC DNA]</scope>
    <source>
        <strain evidence="5 6">CBS 459.81</strain>
    </source>
</reference>
<dbReference type="InterPro" id="IPR004358">
    <property type="entry name" value="Sig_transdc_His_kin-like_C"/>
</dbReference>
<dbReference type="InterPro" id="IPR036097">
    <property type="entry name" value="HisK_dim/P_sf"/>
</dbReference>
<feature type="domain" description="Histidine kinase" evidence="3">
    <location>
        <begin position="823"/>
        <end position="1094"/>
    </location>
</feature>
<dbReference type="Pfam" id="PF02518">
    <property type="entry name" value="HATPase_c"/>
    <property type="match status" value="1"/>
</dbReference>
<dbReference type="Pfam" id="PF26131">
    <property type="entry name" value="PAS-like"/>
    <property type="match status" value="1"/>
</dbReference>
<dbReference type="PANTHER" id="PTHR43719:SF30">
    <property type="entry name" value="TWO-COMPONENT SYSTEM RESPONSE REGULATOR"/>
    <property type="match status" value="1"/>
</dbReference>
<dbReference type="PROSITE" id="PS50109">
    <property type="entry name" value="HIS_KIN"/>
    <property type="match status" value="1"/>
</dbReference>
<accession>A0A8E2JJG8</accession>
<evidence type="ECO:0000313" key="5">
    <source>
        <dbReference type="EMBL" id="OCK84334.1"/>
    </source>
</evidence>
<feature type="modified residue" description="4-aspartylphosphate" evidence="2">
    <location>
        <position position="1275"/>
    </location>
</feature>
<dbReference type="SMART" id="SM00388">
    <property type="entry name" value="HisKA"/>
    <property type="match status" value="1"/>
</dbReference>
<dbReference type="InterPro" id="IPR011006">
    <property type="entry name" value="CheY-like_superfamily"/>
</dbReference>
<dbReference type="Gene3D" id="1.10.287.130">
    <property type="match status" value="1"/>
</dbReference>
<keyword evidence="1 2" id="KW-0597">Phosphoprotein</keyword>
<dbReference type="SMART" id="SM00387">
    <property type="entry name" value="HATPase_c"/>
    <property type="match status" value="1"/>
</dbReference>
<dbReference type="InterPro" id="IPR036890">
    <property type="entry name" value="HATPase_C_sf"/>
</dbReference>
<feature type="domain" description="Response regulatory" evidence="4">
    <location>
        <begin position="1215"/>
        <end position="1346"/>
    </location>
</feature>
<dbReference type="SUPFAM" id="SSF47384">
    <property type="entry name" value="Homodimeric domain of signal transducing histidine kinase"/>
    <property type="match status" value="1"/>
</dbReference>
<dbReference type="PROSITE" id="PS50110">
    <property type="entry name" value="RESPONSE_REGULATORY"/>
    <property type="match status" value="1"/>
</dbReference>
<dbReference type="Gene3D" id="3.40.50.2300">
    <property type="match status" value="1"/>
</dbReference>
<dbReference type="InterPro" id="IPR005467">
    <property type="entry name" value="His_kinase_dom"/>
</dbReference>
<evidence type="ECO:0000256" key="2">
    <source>
        <dbReference type="PROSITE-ProRule" id="PRU00169"/>
    </source>
</evidence>
<dbReference type="Proteomes" id="UP000250266">
    <property type="component" value="Unassembled WGS sequence"/>
</dbReference>
<evidence type="ECO:0000259" key="3">
    <source>
        <dbReference type="PROSITE" id="PS50109"/>
    </source>
</evidence>
<dbReference type="SMART" id="SM00448">
    <property type="entry name" value="REC"/>
    <property type="match status" value="1"/>
</dbReference>
<evidence type="ECO:0000259" key="4">
    <source>
        <dbReference type="PROSITE" id="PS50110"/>
    </source>
</evidence>
<dbReference type="InterPro" id="IPR003661">
    <property type="entry name" value="HisK_dim/P_dom"/>
</dbReference>
<sequence>MQEEASALDDCVRIVWDTTGKSIVEDDLFKNQTNTEEASTTNHGQLGGPVSFYLPSLRSFNEVSITEFLDLDERPTFVIDLELPADRELSADHLAASTTKSLDVIYQNPAMRSIDGLLDIVLGYKSASDHGQPMPTTYTEFRAWALTPLERGVSVKQRLSSLPYNGINWNASTLRNRWNIINGIFKKTSTLLSNVNSNCQLVSMGTSSFTAGDFPLLQLAEEPSKQQDRPLSLCDRTELLHQQQSAKLEDPVHDIPVPDSNSSQTGLAQSHKYDWTVLASDPPLHTSPYIHFIRKFDWASTPVGPIETWSSHLRLMCLFTMAHPVASVLFWGPRMTMIYNEAALPLIGSKHPHILGKPPTESFFETKVEFLPVLSRCIETGHGAHIENMLLFLDRGYSLAEESYFSVSFTPLIGDSDTIVGWWGAVAENTKQRLAERRMSTLVKLGESTASCPTLKAFWGQILQALKSNSHDIIFALLYSSTDEIELHEMPPVDGCVPPKRFGFEGALGIPLSHPSVVSLTDIDTSHSQGFIPYFQTAASLVDPLLLQVKDGTLPKHLVVGIESSEFHDPCDAVVVCAIRPTTTSIGPRRAALGFIVIGLNTRRPYDDEYRSFILLLSRQITTSMPSVLLLEQETRRRRAIAEQASIDQQFMEDELAIRTNELEKSTFQLRGISDSLLVGIFVADYLPGEPNGSYSYRNDKWFELTGDSPANLAAWKYPLWTNLHPDDAVVVRDAWDSLTIEAKSEAKFEFRVTNRPKLDDISINYAWLLCFCHAYRHDDGSIRSVVGSCTDITSQKMSEDLQKKRMEDALEAQRQQENFIDVTSHEIRNPLGAIIISADNIIRTLQILRRELGNPVAKSASLLEEMMDSAETILNCAQHQKRIVDDILTMSKLDSGLYNIVPVDIQLVDVLNNMLKIFDGELSMHDMKTFLVEEHPLLALNVKNVLVDPTRVLQILINLVTNAIKFTRKSAKRVITVRVSASPQRPDRSYEGIQYLPVEKPKEDLTRRLEWGDGEVIYLLFAVQDTGCGLTDDEKKLLFKRFSSPPRTYISYGGSGLGLFICRELTEMQGGQIGVKSTKNVGSTFVFYIKARRSTTAPAECEWPASPSLAPQTYLACSPATSCSKSLITSMARSPPTTTQAARTAQAALTAQEALTAQVALATQTALASQTALTAQSALTTQAALTAQAALKAQAALRALLAFEAETLAEAKFDILLVEDNKINQKVFSKQLLKLGHRVVIANHGVEAIDHLRKTTFWKENQKHGTNLTVMLMDIEMPVMDGLTCVRQIRELQRQGMIVRYVPIIAITANARVEQIQIALDAGMDDVVSKPFRVPDLVMRIERLNGFSPQFEREMGGDCLE</sequence>
<dbReference type="GO" id="GO:0000155">
    <property type="term" value="F:phosphorelay sensor kinase activity"/>
    <property type="evidence" value="ECO:0007669"/>
    <property type="project" value="InterPro"/>
</dbReference>
<dbReference type="PANTHER" id="PTHR43719">
    <property type="entry name" value="TWO-COMPONENT HISTIDINE KINASE"/>
    <property type="match status" value="1"/>
</dbReference>
<dbReference type="EMBL" id="KV744839">
    <property type="protein sequence ID" value="OCK84334.1"/>
    <property type="molecule type" value="Genomic_DNA"/>
</dbReference>
<organism evidence="5 6">
    <name type="scientific">Lepidopterella palustris CBS 459.81</name>
    <dbReference type="NCBI Taxonomy" id="1314670"/>
    <lineage>
        <taxon>Eukaryota</taxon>
        <taxon>Fungi</taxon>
        <taxon>Dikarya</taxon>
        <taxon>Ascomycota</taxon>
        <taxon>Pezizomycotina</taxon>
        <taxon>Dothideomycetes</taxon>
        <taxon>Pleosporomycetidae</taxon>
        <taxon>Mytilinidiales</taxon>
        <taxon>Argynnaceae</taxon>
        <taxon>Lepidopterella</taxon>
    </lineage>
</organism>
<evidence type="ECO:0000256" key="1">
    <source>
        <dbReference type="ARBA" id="ARBA00022553"/>
    </source>
</evidence>
<dbReference type="SUPFAM" id="SSF52172">
    <property type="entry name" value="CheY-like"/>
    <property type="match status" value="1"/>
</dbReference>
<gene>
    <name evidence="5" type="ORF">K432DRAFT_422644</name>
</gene>
<dbReference type="SUPFAM" id="SSF55785">
    <property type="entry name" value="PYP-like sensor domain (PAS domain)"/>
    <property type="match status" value="1"/>
</dbReference>
<dbReference type="InterPro" id="IPR050956">
    <property type="entry name" value="2C_system_His_kinase"/>
</dbReference>
<dbReference type="InterPro" id="IPR035965">
    <property type="entry name" value="PAS-like_dom_sf"/>
</dbReference>
<dbReference type="InterPro" id="IPR058846">
    <property type="entry name" value="PAS-like"/>
</dbReference>
<dbReference type="Gene3D" id="3.30.450.20">
    <property type="entry name" value="PAS domain"/>
    <property type="match status" value="2"/>
</dbReference>